<sequence length="227" mass="24887">MPSSKKELLAKLRWRLPLTLSSVITLSVLINKLANNSICCDVILQNSNLDCTKLNMDATEPLCYSTYAKCLFEPLWLVASPETIAFGNETLTYKPSVGVYAKCSRPAGFNHPVCTLLSVAGLGSGNLCISDSVEGRLCIYRLRYMLHYWSNAPPDGLGQRKGAEIVRKGCITLLHGRLLHRVGLWVAVTATLLTFLCACLSVPAEKSTSSDKVQDKIYEGQTLICLT</sequence>
<keyword evidence="1" id="KW-0472">Membrane</keyword>
<evidence type="ECO:0000256" key="1">
    <source>
        <dbReference type="SAM" id="Phobius"/>
    </source>
</evidence>
<organism evidence="2 3">
    <name type="scientific">Molorchus minor</name>
    <dbReference type="NCBI Taxonomy" id="1323400"/>
    <lineage>
        <taxon>Eukaryota</taxon>
        <taxon>Metazoa</taxon>
        <taxon>Ecdysozoa</taxon>
        <taxon>Arthropoda</taxon>
        <taxon>Hexapoda</taxon>
        <taxon>Insecta</taxon>
        <taxon>Pterygota</taxon>
        <taxon>Neoptera</taxon>
        <taxon>Endopterygota</taxon>
        <taxon>Coleoptera</taxon>
        <taxon>Polyphaga</taxon>
        <taxon>Cucujiformia</taxon>
        <taxon>Chrysomeloidea</taxon>
        <taxon>Cerambycidae</taxon>
        <taxon>Lamiinae</taxon>
        <taxon>Monochamini</taxon>
        <taxon>Molorchus</taxon>
    </lineage>
</organism>
<feature type="transmembrane region" description="Helical" evidence="1">
    <location>
        <begin position="182"/>
        <end position="202"/>
    </location>
</feature>
<name>A0ABQ9IVW8_9CUCU</name>
<dbReference type="Proteomes" id="UP001162164">
    <property type="component" value="Unassembled WGS sequence"/>
</dbReference>
<evidence type="ECO:0000313" key="2">
    <source>
        <dbReference type="EMBL" id="KAJ8967331.1"/>
    </source>
</evidence>
<keyword evidence="1" id="KW-1133">Transmembrane helix</keyword>
<evidence type="ECO:0000313" key="3">
    <source>
        <dbReference type="Proteomes" id="UP001162164"/>
    </source>
</evidence>
<protein>
    <submittedName>
        <fullName evidence="2">Uncharacterized protein</fullName>
    </submittedName>
</protein>
<keyword evidence="1" id="KW-0812">Transmembrane</keyword>
<keyword evidence="3" id="KW-1185">Reference proteome</keyword>
<dbReference type="EMBL" id="JAPWTJ010002209">
    <property type="protein sequence ID" value="KAJ8967331.1"/>
    <property type="molecule type" value="Genomic_DNA"/>
</dbReference>
<reference evidence="2" key="1">
    <citation type="journal article" date="2023" name="Insect Mol. Biol.">
        <title>Genome sequencing provides insights into the evolution of gene families encoding plant cell wall-degrading enzymes in longhorned beetles.</title>
        <authorList>
            <person name="Shin N.R."/>
            <person name="Okamura Y."/>
            <person name="Kirsch R."/>
            <person name="Pauchet Y."/>
        </authorList>
    </citation>
    <scope>NUCLEOTIDE SEQUENCE</scope>
    <source>
        <strain evidence="2">MMC_N1</strain>
    </source>
</reference>
<comment type="caution">
    <text evidence="2">The sequence shown here is derived from an EMBL/GenBank/DDBJ whole genome shotgun (WGS) entry which is preliminary data.</text>
</comment>
<accession>A0ABQ9IVW8</accession>
<gene>
    <name evidence="2" type="ORF">NQ317_001265</name>
</gene>
<proteinExistence type="predicted"/>